<dbReference type="SMART" id="SM00068">
    <property type="entry name" value="GHB"/>
    <property type="match status" value="1"/>
</dbReference>
<keyword evidence="7" id="KW-0325">Glycoprotein</keyword>
<evidence type="ECO:0000256" key="4">
    <source>
        <dbReference type="ARBA" id="ARBA00022702"/>
    </source>
</evidence>
<evidence type="ECO:0000256" key="2">
    <source>
        <dbReference type="ARBA" id="ARBA00006552"/>
    </source>
</evidence>
<reference evidence="15" key="1">
    <citation type="submission" date="2011-08" db="EMBL/GenBank/DDBJ databases">
        <title>The draft genome of Latimeria chalumnae.</title>
        <authorList>
            <person name="Di Palma F."/>
            <person name="Alfoldi J."/>
            <person name="Johnson J."/>
            <person name="Berlin A."/>
            <person name="Gnerre S."/>
            <person name="Jaffe D."/>
            <person name="MacCallum I."/>
            <person name="Young S."/>
            <person name="Walker B.J."/>
            <person name="Lander E."/>
            <person name="Lindblad-Toh K."/>
        </authorList>
    </citation>
    <scope>NUCLEOTIDE SEQUENCE [LARGE SCALE GENOMIC DNA]</scope>
    <source>
        <strain evidence="15">Wild caught</strain>
    </source>
</reference>
<reference evidence="14" key="3">
    <citation type="submission" date="2025-09" db="UniProtKB">
        <authorList>
            <consortium name="Ensembl"/>
        </authorList>
    </citation>
    <scope>IDENTIFICATION</scope>
</reference>
<dbReference type="CDD" id="cd00069">
    <property type="entry name" value="GHB_like"/>
    <property type="match status" value="1"/>
</dbReference>
<keyword evidence="4" id="KW-0372">Hormone</keyword>
<dbReference type="PANTHER" id="PTHR11515:SF14">
    <property type="entry name" value="GLYCOPROTEIN HORMONE BETA-5"/>
    <property type="match status" value="1"/>
</dbReference>
<protein>
    <recommendedName>
        <fullName evidence="10">Glycoprotein hormone beta-5</fullName>
    </recommendedName>
    <alternativeName>
        <fullName evidence="11">Thyrostimulin subunit beta</fullName>
    </alternativeName>
</protein>
<dbReference type="InParanoid" id="H3AFX8"/>
<sequence length="132" mass="14895">SLLLKMQLPPCCLPLLFCLLLSLVCPLLSSITLHSFIGCAVREFTFIARKPGCKGLRVKTDACWGRCETWEKPVLDPPYVDSYHRLCTYNRTRYVTIKLPDCQPSVSPFFTYPEALSCDCSVCSTDNTECET</sequence>
<comment type="subunit">
    <text evidence="9">Heterodimer with GPHA2; this heterodimer interacts with thyroid-stimulating hormone receptor (TSHR), and hence stimulates cAMP production.</text>
</comment>
<dbReference type="Proteomes" id="UP000008672">
    <property type="component" value="Unassembled WGS sequence"/>
</dbReference>
<evidence type="ECO:0000256" key="6">
    <source>
        <dbReference type="ARBA" id="ARBA00023157"/>
    </source>
</evidence>
<feature type="domain" description="Glycoprotein hormone subunit beta" evidence="13">
    <location>
        <begin position="38"/>
        <end position="131"/>
    </location>
</feature>
<evidence type="ECO:0000256" key="7">
    <source>
        <dbReference type="ARBA" id="ARBA00023180"/>
    </source>
</evidence>
<keyword evidence="3" id="KW-0964">Secreted</keyword>
<comment type="function">
    <text evidence="8">Functions as a heterodimeric glycoprotein hormone with GPHA2 able to bind and activate the thyroid-stimulating hormone receptor (TSHR), leading to increased cAMP production. Plays a central role in controlling thyroid cell metabolism.</text>
</comment>
<evidence type="ECO:0000313" key="15">
    <source>
        <dbReference type="Proteomes" id="UP000008672"/>
    </source>
</evidence>
<evidence type="ECO:0000313" key="14">
    <source>
        <dbReference type="Ensembl" id="ENSLACP00000008549.1"/>
    </source>
</evidence>
<dbReference type="PANTHER" id="PTHR11515">
    <property type="entry name" value="GLYCOPROTEIN HORMONE BETA CHAIN"/>
    <property type="match status" value="1"/>
</dbReference>
<comment type="subcellular location">
    <subcellularLocation>
        <location evidence="1">Secreted</location>
    </subcellularLocation>
</comment>
<dbReference type="GO" id="GO:0005615">
    <property type="term" value="C:extracellular space"/>
    <property type="evidence" value="ECO:0007669"/>
    <property type="project" value="TreeGrafter"/>
</dbReference>
<dbReference type="STRING" id="7897.ENSLACP00000008549"/>
<accession>H3AFX8</accession>
<organism evidence="14 15">
    <name type="scientific">Latimeria chalumnae</name>
    <name type="common">Coelacanth</name>
    <dbReference type="NCBI Taxonomy" id="7897"/>
    <lineage>
        <taxon>Eukaryota</taxon>
        <taxon>Metazoa</taxon>
        <taxon>Chordata</taxon>
        <taxon>Craniata</taxon>
        <taxon>Vertebrata</taxon>
        <taxon>Euteleostomi</taxon>
        <taxon>Coelacanthiformes</taxon>
        <taxon>Coelacanthidae</taxon>
        <taxon>Latimeria</taxon>
    </lineage>
</organism>
<evidence type="ECO:0000256" key="1">
    <source>
        <dbReference type="ARBA" id="ARBA00004613"/>
    </source>
</evidence>
<dbReference type="Ensembl" id="ENSLACT00000008617.1">
    <property type="protein sequence ID" value="ENSLACP00000008549.1"/>
    <property type="gene ID" value="ENSLACG00000007564.1"/>
</dbReference>
<dbReference type="InterPro" id="IPR029034">
    <property type="entry name" value="Cystine-knot_cytokine"/>
</dbReference>
<dbReference type="eggNOG" id="ENOG502RZ3V">
    <property type="taxonomic scope" value="Eukaryota"/>
</dbReference>
<dbReference type="GO" id="GO:0007186">
    <property type="term" value="P:G protein-coupled receptor signaling pathway"/>
    <property type="evidence" value="ECO:0007669"/>
    <property type="project" value="TreeGrafter"/>
</dbReference>
<evidence type="ECO:0000256" key="9">
    <source>
        <dbReference type="ARBA" id="ARBA00064459"/>
    </source>
</evidence>
<dbReference type="FunFam" id="2.10.90.10:FF:000029">
    <property type="entry name" value="glycoprotein hormone beta-5"/>
    <property type="match status" value="1"/>
</dbReference>
<evidence type="ECO:0000256" key="5">
    <source>
        <dbReference type="ARBA" id="ARBA00022729"/>
    </source>
</evidence>
<comment type="similarity">
    <text evidence="2">Belongs to the glycoprotein hormones subunit beta family.</text>
</comment>
<keyword evidence="6" id="KW-1015">Disulfide bond</keyword>
<dbReference type="HOGENOM" id="CLU_126319_0_1_1"/>
<dbReference type="GeneTree" id="ENSGT00730000111179"/>
<dbReference type="SUPFAM" id="SSF57501">
    <property type="entry name" value="Cystine-knot cytokines"/>
    <property type="match status" value="1"/>
</dbReference>
<proteinExistence type="inferred from homology"/>
<keyword evidence="5 12" id="KW-0732">Signal</keyword>
<evidence type="ECO:0000256" key="11">
    <source>
        <dbReference type="ARBA" id="ARBA00079540"/>
    </source>
</evidence>
<dbReference type="Gene3D" id="2.10.90.10">
    <property type="entry name" value="Cystine-knot cytokines"/>
    <property type="match status" value="1"/>
</dbReference>
<dbReference type="EMBL" id="AFYH01152632">
    <property type="status" value="NOT_ANNOTATED_CDS"/>
    <property type="molecule type" value="Genomic_DNA"/>
</dbReference>
<dbReference type="GO" id="GO:0002155">
    <property type="term" value="P:regulation of thyroid hormone receptor signaling pathway"/>
    <property type="evidence" value="ECO:0007669"/>
    <property type="project" value="TreeGrafter"/>
</dbReference>
<dbReference type="GO" id="GO:0005737">
    <property type="term" value="C:cytoplasm"/>
    <property type="evidence" value="ECO:0007669"/>
    <property type="project" value="TreeGrafter"/>
</dbReference>
<dbReference type="InterPro" id="IPR006208">
    <property type="entry name" value="Glyco_hormone_CN"/>
</dbReference>
<dbReference type="GO" id="GO:0005179">
    <property type="term" value="F:hormone activity"/>
    <property type="evidence" value="ECO:0007669"/>
    <property type="project" value="UniProtKB-KW"/>
</dbReference>
<dbReference type="OMA" id="CDCSVCV"/>
<evidence type="ECO:0000256" key="10">
    <source>
        <dbReference type="ARBA" id="ARBA00068436"/>
    </source>
</evidence>
<feature type="chain" id="PRO_5003579186" description="Glycoprotein hormone beta-5" evidence="12">
    <location>
        <begin position="31"/>
        <end position="132"/>
    </location>
</feature>
<evidence type="ECO:0000256" key="12">
    <source>
        <dbReference type="SAM" id="SignalP"/>
    </source>
</evidence>
<dbReference type="AlphaFoldDB" id="H3AFX8"/>
<evidence type="ECO:0000256" key="3">
    <source>
        <dbReference type="ARBA" id="ARBA00022525"/>
    </source>
</evidence>
<feature type="signal peptide" evidence="12">
    <location>
        <begin position="1"/>
        <end position="30"/>
    </location>
</feature>
<dbReference type="Pfam" id="PF00007">
    <property type="entry name" value="Cys_knot"/>
    <property type="match status" value="1"/>
</dbReference>
<evidence type="ECO:0000256" key="8">
    <source>
        <dbReference type="ARBA" id="ARBA00054534"/>
    </source>
</evidence>
<name>H3AFX8_LATCH</name>
<reference evidence="14" key="2">
    <citation type="submission" date="2025-08" db="UniProtKB">
        <authorList>
            <consortium name="Ensembl"/>
        </authorList>
    </citation>
    <scope>IDENTIFICATION</scope>
</reference>
<dbReference type="InterPro" id="IPR001545">
    <property type="entry name" value="Gonadotropin_bsu"/>
</dbReference>
<evidence type="ECO:0000259" key="13">
    <source>
        <dbReference type="Pfam" id="PF00007"/>
    </source>
</evidence>
<keyword evidence="15" id="KW-1185">Reference proteome</keyword>